<dbReference type="PANTHER" id="PTHR10900">
    <property type="entry name" value="PERIOSTIN-RELATED"/>
    <property type="match status" value="1"/>
</dbReference>
<dbReference type="Pfam" id="PF02469">
    <property type="entry name" value="Fasciclin"/>
    <property type="match status" value="2"/>
</dbReference>
<proteinExistence type="predicted"/>
<protein>
    <submittedName>
        <fullName evidence="2">Fasciclin domain-containing protein</fullName>
    </submittedName>
</protein>
<dbReference type="SMART" id="SM00554">
    <property type="entry name" value="FAS1"/>
    <property type="match status" value="2"/>
</dbReference>
<accession>A0ABP9DCC9</accession>
<reference evidence="3" key="1">
    <citation type="journal article" date="2019" name="Int. J. Syst. Evol. Microbiol.">
        <title>The Global Catalogue of Microorganisms (GCM) 10K type strain sequencing project: providing services to taxonomists for standard genome sequencing and annotation.</title>
        <authorList>
            <consortium name="The Broad Institute Genomics Platform"/>
            <consortium name="The Broad Institute Genome Sequencing Center for Infectious Disease"/>
            <person name="Wu L."/>
            <person name="Ma J."/>
        </authorList>
    </citation>
    <scope>NUCLEOTIDE SEQUENCE [LARGE SCALE GENOMIC DNA]</scope>
    <source>
        <strain evidence="3">JCM 18326</strain>
    </source>
</reference>
<feature type="domain" description="FAS1" evidence="1">
    <location>
        <begin position="23"/>
        <end position="157"/>
    </location>
</feature>
<dbReference type="EMBL" id="BAABJX010000033">
    <property type="protein sequence ID" value="GAA4837109.1"/>
    <property type="molecule type" value="Genomic_DNA"/>
</dbReference>
<dbReference type="PANTHER" id="PTHR10900:SF77">
    <property type="entry name" value="FI19380P1"/>
    <property type="match status" value="1"/>
</dbReference>
<organism evidence="2 3">
    <name type="scientific">Algivirga pacifica</name>
    <dbReference type="NCBI Taxonomy" id="1162670"/>
    <lineage>
        <taxon>Bacteria</taxon>
        <taxon>Pseudomonadati</taxon>
        <taxon>Bacteroidota</taxon>
        <taxon>Cytophagia</taxon>
        <taxon>Cytophagales</taxon>
        <taxon>Flammeovirgaceae</taxon>
        <taxon>Algivirga</taxon>
    </lineage>
</organism>
<comment type="caution">
    <text evidence="2">The sequence shown here is derived from an EMBL/GenBank/DDBJ whole genome shotgun (WGS) entry which is preliminary data.</text>
</comment>
<dbReference type="InterPro" id="IPR000782">
    <property type="entry name" value="FAS1_domain"/>
</dbReference>
<dbReference type="Gene3D" id="2.30.180.10">
    <property type="entry name" value="FAS1 domain"/>
    <property type="match status" value="2"/>
</dbReference>
<sequence>MVLSGFAFVSCDDDDDDDDGMDDTTIASLLEETDDLSILLDAVTRAGLLDDLDNTDNEFTVFAPDNDAFTALLSDLGISSLDDVGPDSLADILTYHVVSGSVLSTDLSDGMTVPTLLEGDSLMIGVSGTSVTVNDANVTEADITADNGVVHIIDAVLLPPPYTLVDALSADTSYSLLVEAVVAADLVDALSSTEDTLTVFAPNNDAFRAALAVLGVTSIDEIPTETLTQILLYHVVEGAVLSTDLEDGAEVPTLLEGQSVTVSITDGTVMINTSTVDNADVVTDNGVIHGINAVLVPEGVITPPATAN</sequence>
<dbReference type="SUPFAM" id="SSF82153">
    <property type="entry name" value="FAS1 domain"/>
    <property type="match status" value="2"/>
</dbReference>
<gene>
    <name evidence="2" type="ORF">GCM10023331_22950</name>
</gene>
<keyword evidence="3" id="KW-1185">Reference proteome</keyword>
<dbReference type="InterPro" id="IPR036378">
    <property type="entry name" value="FAS1_dom_sf"/>
</dbReference>
<dbReference type="PROSITE" id="PS50213">
    <property type="entry name" value="FAS1"/>
    <property type="match status" value="2"/>
</dbReference>
<evidence type="ECO:0000259" key="1">
    <source>
        <dbReference type="PROSITE" id="PS50213"/>
    </source>
</evidence>
<dbReference type="InterPro" id="IPR050904">
    <property type="entry name" value="Adhesion/Biosynth-related"/>
</dbReference>
<evidence type="ECO:0000313" key="2">
    <source>
        <dbReference type="EMBL" id="GAA4837109.1"/>
    </source>
</evidence>
<name>A0ABP9DCC9_9BACT</name>
<dbReference type="Proteomes" id="UP001500298">
    <property type="component" value="Unassembled WGS sequence"/>
</dbReference>
<feature type="domain" description="FAS1" evidence="1">
    <location>
        <begin position="161"/>
        <end position="295"/>
    </location>
</feature>
<evidence type="ECO:0000313" key="3">
    <source>
        <dbReference type="Proteomes" id="UP001500298"/>
    </source>
</evidence>